<feature type="compositionally biased region" description="Basic and acidic residues" evidence="4">
    <location>
        <begin position="267"/>
        <end position="277"/>
    </location>
</feature>
<dbReference type="EMBL" id="CP136890">
    <property type="protein sequence ID" value="WOK91399.1"/>
    <property type="molecule type" value="Genomic_DNA"/>
</dbReference>
<comment type="similarity">
    <text evidence="1">Belongs to the ABI family.</text>
</comment>
<evidence type="ECO:0000256" key="1">
    <source>
        <dbReference type="ARBA" id="ARBA00010020"/>
    </source>
</evidence>
<sequence>MQQWRPENATMTFDEASLERSKGFVHALQELKNLRPQLYSAAEYCEKSYLHGEQKQMVLDNLKEYAVRALVNAVDHLGTVACKLTDLSEQQSSDISTVEFKISCLNQQILTFQTLTDKEGLRQQQSFATTTTRHKKHYILPSYVNTRVESSSNFQKDNNVSYVRTKAPHSSEGTSAPKTLSWHLASDNNSAPSRDPHTRVEASRAFEATSDSLIHLEEEEEEEPAAPMSLSSHLQVARRRPPLDVGSSTFGVKEPLERSKSLSGSKSFDDSGRREIYHAPPPSSKSILSAFFPRNKAFKPRRVPVS</sequence>
<keyword evidence="6" id="KW-1185">Reference proteome</keyword>
<organism evidence="5 6">
    <name type="scientific">Canna indica</name>
    <name type="common">Indian-shot</name>
    <dbReference type="NCBI Taxonomy" id="4628"/>
    <lineage>
        <taxon>Eukaryota</taxon>
        <taxon>Viridiplantae</taxon>
        <taxon>Streptophyta</taxon>
        <taxon>Embryophyta</taxon>
        <taxon>Tracheophyta</taxon>
        <taxon>Spermatophyta</taxon>
        <taxon>Magnoliopsida</taxon>
        <taxon>Liliopsida</taxon>
        <taxon>Zingiberales</taxon>
        <taxon>Cannaceae</taxon>
        <taxon>Canna</taxon>
    </lineage>
</organism>
<evidence type="ECO:0000256" key="4">
    <source>
        <dbReference type="SAM" id="MobiDB-lite"/>
    </source>
</evidence>
<evidence type="ECO:0000313" key="5">
    <source>
        <dbReference type="EMBL" id="WOK91399.1"/>
    </source>
</evidence>
<feature type="region of interest" description="Disordered" evidence="4">
    <location>
        <begin position="164"/>
        <end position="199"/>
    </location>
</feature>
<gene>
    <name evidence="5" type="ORF">Cni_G00090</name>
</gene>
<protein>
    <submittedName>
        <fullName evidence="5">Uncharacterized protein</fullName>
    </submittedName>
</protein>
<evidence type="ECO:0000256" key="3">
    <source>
        <dbReference type="ARBA" id="ARBA00025223"/>
    </source>
</evidence>
<evidence type="ECO:0000313" key="6">
    <source>
        <dbReference type="Proteomes" id="UP001327560"/>
    </source>
</evidence>
<feature type="region of interest" description="Disordered" evidence="4">
    <location>
        <begin position="217"/>
        <end position="288"/>
    </location>
</feature>
<name>A0AAQ3JKE9_9LILI</name>
<evidence type="ECO:0000256" key="2">
    <source>
        <dbReference type="ARBA" id="ARBA00011513"/>
    </source>
</evidence>
<dbReference type="PANTHER" id="PTHR10460:SF0">
    <property type="entry name" value="ABELSON INTERACTING PROTEIN, ISOFORM D"/>
    <property type="match status" value="1"/>
</dbReference>
<comment type="subunit">
    <text evidence="2">Binds SCAR.</text>
</comment>
<dbReference type="Proteomes" id="UP001327560">
    <property type="component" value="Chromosome 1"/>
</dbReference>
<reference evidence="5 6" key="1">
    <citation type="submission" date="2023-10" db="EMBL/GenBank/DDBJ databases">
        <title>Chromosome-scale genome assembly provides insights into flower coloration mechanisms of Canna indica.</title>
        <authorList>
            <person name="Li C."/>
        </authorList>
    </citation>
    <scope>NUCLEOTIDE SEQUENCE [LARGE SCALE GENOMIC DNA]</scope>
    <source>
        <tissue evidence="5">Flower</tissue>
    </source>
</reference>
<proteinExistence type="inferred from homology"/>
<dbReference type="PANTHER" id="PTHR10460">
    <property type="entry name" value="ABL INTERACTOR FAMILY MEMBER"/>
    <property type="match status" value="1"/>
</dbReference>
<dbReference type="AlphaFoldDB" id="A0AAQ3JKE9"/>
<dbReference type="Gene3D" id="6.10.140.1620">
    <property type="match status" value="1"/>
</dbReference>
<accession>A0AAQ3JKE9</accession>
<comment type="function">
    <text evidence="3">Involved in regulation of actin and microtubule organization. Part of a WAVE complex that activates the Arp2/3 complex.</text>
</comment>
<dbReference type="InterPro" id="IPR028457">
    <property type="entry name" value="ABI"/>
</dbReference>